<evidence type="ECO:0000313" key="10">
    <source>
        <dbReference type="Proteomes" id="UP000291822"/>
    </source>
</evidence>
<dbReference type="GO" id="GO:0020037">
    <property type="term" value="F:heme binding"/>
    <property type="evidence" value="ECO:0007669"/>
    <property type="project" value="InterPro"/>
</dbReference>
<gene>
    <name evidence="9" type="ORF">EZM97_10705</name>
</gene>
<keyword evidence="3 7" id="KW-0479">Metal-binding</keyword>
<evidence type="ECO:0000259" key="8">
    <source>
        <dbReference type="PROSITE" id="PS51007"/>
    </source>
</evidence>
<dbReference type="GO" id="GO:0016020">
    <property type="term" value="C:membrane"/>
    <property type="evidence" value="ECO:0007669"/>
    <property type="project" value="InterPro"/>
</dbReference>
<evidence type="ECO:0000256" key="4">
    <source>
        <dbReference type="ARBA" id="ARBA00022982"/>
    </source>
</evidence>
<dbReference type="PANTHER" id="PTHR35008">
    <property type="entry name" value="BLL4482 PROTEIN-RELATED"/>
    <property type="match status" value="1"/>
</dbReference>
<evidence type="ECO:0000256" key="6">
    <source>
        <dbReference type="PIRSR" id="PIRSR000018-50"/>
    </source>
</evidence>
<dbReference type="PROSITE" id="PS51007">
    <property type="entry name" value="CYTC"/>
    <property type="match status" value="3"/>
</dbReference>
<dbReference type="InterPro" id="IPR051459">
    <property type="entry name" value="Cytochrome_c-type_DH"/>
</dbReference>
<evidence type="ECO:0000313" key="9">
    <source>
        <dbReference type="EMBL" id="TCI13701.1"/>
    </source>
</evidence>
<proteinExistence type="predicted"/>
<feature type="binding site" description="covalent" evidence="6">
    <location>
        <position position="333"/>
    </location>
    <ligand>
        <name>heme c</name>
        <dbReference type="ChEBI" id="CHEBI:61717"/>
        <label>3</label>
    </ligand>
</feature>
<dbReference type="AlphaFoldDB" id="A0A4R0YYH6"/>
<protein>
    <submittedName>
        <fullName evidence="9">Cytochrome c</fullName>
    </submittedName>
</protein>
<keyword evidence="2 6" id="KW-0349">Heme</keyword>
<dbReference type="GO" id="GO:0016614">
    <property type="term" value="F:oxidoreductase activity, acting on CH-OH group of donors"/>
    <property type="evidence" value="ECO:0007669"/>
    <property type="project" value="InterPro"/>
</dbReference>
<dbReference type="Pfam" id="PF00034">
    <property type="entry name" value="Cytochrom_C"/>
    <property type="match status" value="3"/>
</dbReference>
<dbReference type="RefSeq" id="WP_131149517.1">
    <property type="nucleotide sequence ID" value="NZ_SJTG01000001.1"/>
</dbReference>
<dbReference type="GO" id="GO:0005506">
    <property type="term" value="F:iron ion binding"/>
    <property type="evidence" value="ECO:0007669"/>
    <property type="project" value="InterPro"/>
</dbReference>
<evidence type="ECO:0000256" key="1">
    <source>
        <dbReference type="ARBA" id="ARBA00022448"/>
    </source>
</evidence>
<organism evidence="9 10">
    <name type="scientific">Dyella soli</name>
    <dbReference type="NCBI Taxonomy" id="522319"/>
    <lineage>
        <taxon>Bacteria</taxon>
        <taxon>Pseudomonadati</taxon>
        <taxon>Pseudomonadota</taxon>
        <taxon>Gammaproteobacteria</taxon>
        <taxon>Lysobacterales</taxon>
        <taxon>Rhodanobacteraceae</taxon>
        <taxon>Dyella</taxon>
    </lineage>
</organism>
<keyword evidence="5 7" id="KW-0408">Iron</keyword>
<dbReference type="Proteomes" id="UP000291822">
    <property type="component" value="Unassembled WGS sequence"/>
</dbReference>
<name>A0A4R0YYH6_9GAMM</name>
<dbReference type="InterPro" id="IPR014353">
    <property type="entry name" value="Membr-bd_ADH_cyt_c"/>
</dbReference>
<keyword evidence="1" id="KW-0813">Transport</keyword>
<keyword evidence="10" id="KW-1185">Reference proteome</keyword>
<sequence length="431" mass="46078">MKSPKMGLIATAVVVALVAVVAMWFLRGGEKLTPVEPGKETAEALKDPALIAKGQYLTTVGDCAACHTAQGGVRFAGGRVVGTPFGDIPAPNLTPDKATGLGNWSFAEFYRALHSGVGKQGEFLYPAFSYTSYTKVTRDDALAIFAYLQSLAPVAQEARPLGLAFPYNVRNSLKAWRALYFKEGEYQPDNSKSPAWNRGAYLVQGLGHCNECHIARDSFGGMRSDQPLSGGQIPMQNWYAPDLSTQANGGLDGWTTKDIVDLLKTGQSAKGTAFGPMAEVVAQSTQHMTDDDLQAIATYLQSLPARPLVEAPKSPLDVSTMIKQGANVYAERCADCHGKDGNGVAGVYPPLNGNASVNEPTGINAIRVVLLGGFAPATAGNARPYSMPPFAQQLNDADVAAVVTYIRQAWGNKSPHVMERDVIKYRHTPVD</sequence>
<keyword evidence="4" id="KW-0249">Electron transport</keyword>
<feature type="binding site" description="axial binding residue" evidence="7">
    <location>
        <position position="213"/>
    </location>
    <ligand>
        <name>heme c</name>
        <dbReference type="ChEBI" id="CHEBI:61717"/>
        <label>2</label>
    </ligand>
    <ligandPart>
        <name>Fe</name>
        <dbReference type="ChEBI" id="CHEBI:18248"/>
    </ligandPart>
</feature>
<dbReference type="PRINTS" id="PR00605">
    <property type="entry name" value="CYTCHROMECIC"/>
</dbReference>
<accession>A0A4R0YYH6</accession>
<feature type="binding site" description="axial binding residue" evidence="7">
    <location>
        <position position="67"/>
    </location>
    <ligand>
        <name>heme c</name>
        <dbReference type="ChEBI" id="CHEBI:61717"/>
        <label>1</label>
    </ligand>
    <ligandPart>
        <name>Fe</name>
        <dbReference type="ChEBI" id="CHEBI:18248"/>
    </ligandPart>
</feature>
<evidence type="ECO:0000256" key="7">
    <source>
        <dbReference type="PIRSR" id="PIRSR000018-51"/>
    </source>
</evidence>
<dbReference type="InterPro" id="IPR009056">
    <property type="entry name" value="Cyt_c-like_dom"/>
</dbReference>
<dbReference type="PANTHER" id="PTHR35008:SF4">
    <property type="entry name" value="BLL4482 PROTEIN"/>
    <property type="match status" value="1"/>
</dbReference>
<comment type="caution">
    <text evidence="9">The sequence shown here is derived from an EMBL/GenBank/DDBJ whole genome shotgun (WGS) entry which is preliminary data.</text>
</comment>
<feature type="binding site" description="covalent" evidence="6">
    <location>
        <position position="212"/>
    </location>
    <ligand>
        <name>heme c</name>
        <dbReference type="ChEBI" id="CHEBI:61717"/>
        <label>2</label>
    </ligand>
</feature>
<feature type="domain" description="Cytochrome c" evidence="8">
    <location>
        <begin position="194"/>
        <end position="304"/>
    </location>
</feature>
<dbReference type="PIRSF" id="PIRSF000018">
    <property type="entry name" value="Mb_ADH_cyt_c"/>
    <property type="match status" value="1"/>
</dbReference>
<dbReference type="InterPro" id="IPR036909">
    <property type="entry name" value="Cyt_c-like_dom_sf"/>
</dbReference>
<feature type="binding site" description="axial binding residue" evidence="7">
    <location>
        <position position="337"/>
    </location>
    <ligand>
        <name>heme c</name>
        <dbReference type="ChEBI" id="CHEBI:61717"/>
        <label>3</label>
    </ligand>
    <ligandPart>
        <name>Fe</name>
        <dbReference type="ChEBI" id="CHEBI:18248"/>
    </ligandPart>
</feature>
<feature type="binding site" description="covalent" evidence="6">
    <location>
        <position position="63"/>
    </location>
    <ligand>
        <name>heme c</name>
        <dbReference type="ChEBI" id="CHEBI:61717"/>
        <label>1</label>
    </ligand>
</feature>
<reference evidence="9 10" key="1">
    <citation type="submission" date="2019-02" db="EMBL/GenBank/DDBJ databases">
        <title>Dyella amyloliquefaciens sp. nov., isolated from forest soil.</title>
        <authorList>
            <person name="Gao Z.-H."/>
            <person name="Qiu L.-H."/>
        </authorList>
    </citation>
    <scope>NUCLEOTIDE SEQUENCE [LARGE SCALE GENOMIC DNA]</scope>
    <source>
        <strain evidence="9 10">KACC 12747</strain>
    </source>
</reference>
<evidence type="ECO:0000256" key="5">
    <source>
        <dbReference type="ARBA" id="ARBA00023004"/>
    </source>
</evidence>
<dbReference type="Gene3D" id="1.10.760.10">
    <property type="entry name" value="Cytochrome c-like domain"/>
    <property type="match status" value="3"/>
</dbReference>
<dbReference type="EMBL" id="SJTG01000001">
    <property type="protein sequence ID" value="TCI13701.1"/>
    <property type="molecule type" value="Genomic_DNA"/>
</dbReference>
<dbReference type="GO" id="GO:0009055">
    <property type="term" value="F:electron transfer activity"/>
    <property type="evidence" value="ECO:0007669"/>
    <property type="project" value="InterPro"/>
</dbReference>
<evidence type="ECO:0000256" key="2">
    <source>
        <dbReference type="ARBA" id="ARBA00022617"/>
    </source>
</evidence>
<dbReference type="InterPro" id="IPR008168">
    <property type="entry name" value="Cyt_C_IC"/>
</dbReference>
<feature type="binding site" description="covalent" evidence="6">
    <location>
        <position position="209"/>
    </location>
    <ligand>
        <name>heme c</name>
        <dbReference type="ChEBI" id="CHEBI:61717"/>
        <label>2</label>
    </ligand>
</feature>
<feature type="binding site" description="covalent" evidence="6">
    <location>
        <position position="336"/>
    </location>
    <ligand>
        <name>heme c</name>
        <dbReference type="ChEBI" id="CHEBI:61717"/>
        <label>3</label>
    </ligand>
</feature>
<feature type="domain" description="Cytochrome c" evidence="8">
    <location>
        <begin position="320"/>
        <end position="410"/>
    </location>
</feature>
<comment type="cofactor">
    <cofactor evidence="6">
        <name>heme c</name>
        <dbReference type="ChEBI" id="CHEBI:61717"/>
    </cofactor>
    <text evidence="6">Binds 3 heme c groups covalently per subunit.</text>
</comment>
<feature type="domain" description="Cytochrome c" evidence="8">
    <location>
        <begin position="49"/>
        <end position="152"/>
    </location>
</feature>
<feature type="binding site" description="covalent" evidence="6">
    <location>
        <position position="66"/>
    </location>
    <ligand>
        <name>heme c</name>
        <dbReference type="ChEBI" id="CHEBI:61717"/>
        <label>1</label>
    </ligand>
</feature>
<evidence type="ECO:0000256" key="3">
    <source>
        <dbReference type="ARBA" id="ARBA00022723"/>
    </source>
</evidence>
<dbReference type="SUPFAM" id="SSF46626">
    <property type="entry name" value="Cytochrome c"/>
    <property type="match status" value="3"/>
</dbReference>